<sequence>MEIGGAEILLAYLTKFFPILLFIFVTLAFGMVTLIISYFVQPRYPEPEKLTTYECGSEPFSDARMPFPVRYYIFAMLFVIFDIEVIFLYPWAVVFKQIGVIGLVEMMIFIGLFVVAYVYAWRKGALEWD</sequence>
<accession>A0A7S8FIA0</accession>
<dbReference type="InterPro" id="IPR038430">
    <property type="entry name" value="NDAH_ubi_oxred_su3_sf"/>
</dbReference>
<protein>
    <recommendedName>
        <fullName evidence="10">NADH-quinone oxidoreductase subunit A</fullName>
        <ecNumber evidence="10">7.1.1.-</ecNumber>
    </recommendedName>
    <alternativeName>
        <fullName evidence="10">NADH dehydrogenase I subunit A</fullName>
    </alternativeName>
    <alternativeName>
        <fullName evidence="10">NDH-1 subunit A</fullName>
    </alternativeName>
    <alternativeName>
        <fullName evidence="10">NUO1</fullName>
    </alternativeName>
</protein>
<gene>
    <name evidence="10" type="primary">nuoA</name>
    <name evidence="12" type="ORF">Nkreftii_004101</name>
</gene>
<dbReference type="PANTHER" id="PTHR11058">
    <property type="entry name" value="NADH-UBIQUINONE OXIDOREDUCTASE CHAIN 3"/>
    <property type="match status" value="1"/>
</dbReference>
<comment type="subunit">
    <text evidence="10">NDH-1 is composed of 14 different subunits. Subunits NuoA, H, J, K, L, M, N constitute the membrane sector of the complex.</text>
</comment>
<dbReference type="EMBL" id="CP047423">
    <property type="protein sequence ID" value="QPD06327.1"/>
    <property type="molecule type" value="Genomic_DNA"/>
</dbReference>
<evidence type="ECO:0000256" key="4">
    <source>
        <dbReference type="ARBA" id="ARBA00022692"/>
    </source>
</evidence>
<evidence type="ECO:0000256" key="11">
    <source>
        <dbReference type="RuleBase" id="RU003639"/>
    </source>
</evidence>
<keyword evidence="8 10" id="KW-0830">Ubiquinone</keyword>
<comment type="catalytic activity">
    <reaction evidence="10 11">
        <text>a quinone + NADH + 5 H(+)(in) = a quinol + NAD(+) + 4 H(+)(out)</text>
        <dbReference type="Rhea" id="RHEA:57888"/>
        <dbReference type="ChEBI" id="CHEBI:15378"/>
        <dbReference type="ChEBI" id="CHEBI:24646"/>
        <dbReference type="ChEBI" id="CHEBI:57540"/>
        <dbReference type="ChEBI" id="CHEBI:57945"/>
        <dbReference type="ChEBI" id="CHEBI:132124"/>
    </reaction>
</comment>
<dbReference type="AlphaFoldDB" id="A0A7S8FIA0"/>
<keyword evidence="12" id="KW-0560">Oxidoreductase</keyword>
<comment type="subcellular location">
    <subcellularLocation>
        <location evidence="10 11">Cell membrane</location>
        <topology evidence="10 11">Multi-pass membrane protein</topology>
    </subcellularLocation>
    <subcellularLocation>
        <location evidence="1">Membrane</location>
        <topology evidence="1">Multi-pass membrane protein</topology>
    </subcellularLocation>
</comment>
<proteinExistence type="inferred from homology"/>
<dbReference type="Proteomes" id="UP000593737">
    <property type="component" value="Chromosome"/>
</dbReference>
<keyword evidence="10 11" id="KW-0874">Quinone</keyword>
<dbReference type="KEGG" id="nkf:Nkreftii_004101"/>
<dbReference type="HAMAP" id="MF_01394">
    <property type="entry name" value="NDH1_NuoA"/>
    <property type="match status" value="1"/>
</dbReference>
<evidence type="ECO:0000256" key="8">
    <source>
        <dbReference type="ARBA" id="ARBA00023075"/>
    </source>
</evidence>
<comment type="function">
    <text evidence="10">NDH-1 shuttles electrons from NADH, via FMN and iron-sulfur (Fe-S) centers, to quinones in the respiratory chain. The immediate electron acceptor for the enzyme in this species is believed to be ubiquinone. Couples the redox reaction to proton translocation (for every two electrons transferred, four hydrogen ions are translocated across the cytoplasmic membrane), and thus conserves the redox energy in a proton gradient.</text>
</comment>
<dbReference type="FunFam" id="1.20.58.1610:FF:000004">
    <property type="entry name" value="NADH-quinone oxidoreductase subunit A"/>
    <property type="match status" value="1"/>
</dbReference>
<evidence type="ECO:0000313" key="12">
    <source>
        <dbReference type="EMBL" id="QPD06327.1"/>
    </source>
</evidence>
<keyword evidence="7 10" id="KW-0520">NAD</keyword>
<dbReference type="InterPro" id="IPR023043">
    <property type="entry name" value="NAD(P)H_OxRDtase_bac/plastid"/>
</dbReference>
<evidence type="ECO:0000256" key="2">
    <source>
        <dbReference type="ARBA" id="ARBA00008472"/>
    </source>
</evidence>
<evidence type="ECO:0000256" key="3">
    <source>
        <dbReference type="ARBA" id="ARBA00022448"/>
    </source>
</evidence>
<evidence type="ECO:0000256" key="5">
    <source>
        <dbReference type="ARBA" id="ARBA00022967"/>
    </source>
</evidence>
<evidence type="ECO:0000256" key="1">
    <source>
        <dbReference type="ARBA" id="ARBA00004141"/>
    </source>
</evidence>
<dbReference type="Pfam" id="PF00507">
    <property type="entry name" value="Oxidored_q4"/>
    <property type="match status" value="1"/>
</dbReference>
<keyword evidence="4 10" id="KW-0812">Transmembrane</keyword>
<dbReference type="EC" id="7.1.1.-" evidence="10"/>
<evidence type="ECO:0000256" key="10">
    <source>
        <dbReference type="HAMAP-Rule" id="MF_01394"/>
    </source>
</evidence>
<reference evidence="12 13" key="1">
    <citation type="journal article" date="2020" name="ISME J.">
        <title>Enrichment and physiological characterization of a novel comammox Nitrospira indicates ammonium inhibition of complete nitrification.</title>
        <authorList>
            <person name="Sakoula D."/>
            <person name="Koch H."/>
            <person name="Frank J."/>
            <person name="Jetten M.S.M."/>
            <person name="van Kessel M.A.H.J."/>
            <person name="Lucker S."/>
        </authorList>
    </citation>
    <scope>NUCLEOTIDE SEQUENCE [LARGE SCALE GENOMIC DNA]</scope>
    <source>
        <strain evidence="12">Comreactor17</strain>
    </source>
</reference>
<keyword evidence="9 10" id="KW-0472">Membrane</keyword>
<comment type="similarity">
    <text evidence="2 10 11">Belongs to the complex I subunit 3 family.</text>
</comment>
<dbReference type="PANTHER" id="PTHR11058:SF9">
    <property type="entry name" value="NADH-UBIQUINONE OXIDOREDUCTASE CHAIN 3"/>
    <property type="match status" value="1"/>
</dbReference>
<keyword evidence="6 10" id="KW-1133">Transmembrane helix</keyword>
<dbReference type="GO" id="GO:0005886">
    <property type="term" value="C:plasma membrane"/>
    <property type="evidence" value="ECO:0007669"/>
    <property type="project" value="UniProtKB-SubCell"/>
</dbReference>
<evidence type="ECO:0000256" key="6">
    <source>
        <dbReference type="ARBA" id="ARBA00022989"/>
    </source>
</evidence>
<dbReference type="GO" id="GO:0048038">
    <property type="term" value="F:quinone binding"/>
    <property type="evidence" value="ECO:0007669"/>
    <property type="project" value="UniProtKB-KW"/>
</dbReference>
<name>A0A7S8FIA0_9BACT</name>
<evidence type="ECO:0000313" key="13">
    <source>
        <dbReference type="Proteomes" id="UP000593737"/>
    </source>
</evidence>
<organism evidence="12 13">
    <name type="scientific">Candidatus Nitrospira kreftii</name>
    <dbReference type="NCBI Taxonomy" id="2652173"/>
    <lineage>
        <taxon>Bacteria</taxon>
        <taxon>Pseudomonadati</taxon>
        <taxon>Nitrospirota</taxon>
        <taxon>Nitrospiria</taxon>
        <taxon>Nitrospirales</taxon>
        <taxon>Nitrospiraceae</taxon>
        <taxon>Nitrospira</taxon>
    </lineage>
</organism>
<keyword evidence="10" id="KW-1003">Cell membrane</keyword>
<dbReference type="GO" id="GO:0030964">
    <property type="term" value="C:NADH dehydrogenase complex"/>
    <property type="evidence" value="ECO:0007669"/>
    <property type="project" value="TreeGrafter"/>
</dbReference>
<dbReference type="Gene3D" id="1.20.58.1610">
    <property type="entry name" value="NADH:ubiquinone/plastoquinone oxidoreductase, chain 3"/>
    <property type="match status" value="1"/>
</dbReference>
<keyword evidence="3 10" id="KW-0813">Transport</keyword>
<dbReference type="GO" id="GO:0008137">
    <property type="term" value="F:NADH dehydrogenase (ubiquinone) activity"/>
    <property type="evidence" value="ECO:0007669"/>
    <property type="project" value="InterPro"/>
</dbReference>
<dbReference type="GO" id="GO:0050136">
    <property type="term" value="F:NADH dehydrogenase (quinone) (non-electrogenic) activity"/>
    <property type="evidence" value="ECO:0007669"/>
    <property type="project" value="UniProtKB-UniRule"/>
</dbReference>
<feature type="transmembrane region" description="Helical" evidence="10">
    <location>
        <begin position="98"/>
        <end position="120"/>
    </location>
</feature>
<feature type="transmembrane region" description="Helical" evidence="10">
    <location>
        <begin position="71"/>
        <end position="92"/>
    </location>
</feature>
<keyword evidence="5 10" id="KW-1278">Translocase</keyword>
<dbReference type="InterPro" id="IPR000440">
    <property type="entry name" value="NADH_UbQ/plastoQ_OxRdtase_su3"/>
</dbReference>
<evidence type="ECO:0000256" key="9">
    <source>
        <dbReference type="ARBA" id="ARBA00023136"/>
    </source>
</evidence>
<evidence type="ECO:0000256" key="7">
    <source>
        <dbReference type="ARBA" id="ARBA00023027"/>
    </source>
</evidence>
<feature type="transmembrane region" description="Helical" evidence="10">
    <location>
        <begin position="16"/>
        <end position="40"/>
    </location>
</feature>